<evidence type="ECO:0000313" key="4">
    <source>
        <dbReference type="EMBL" id="RNB69390.1"/>
    </source>
</evidence>
<sequence>MENKLFEALNKQIANWTVLFTKLHNYHWYVTGPHFFTLHPKFEEFYTEAAAHIDELAERVLTLGGKPVATLSGSLKVASIAEATGEETAEQMVQSLVNDFSTMVEELKQAMEIADQADDEETYDMLLAIRGGLEKHNWMLKAFLQ</sequence>
<dbReference type="PANTHER" id="PTHR42932">
    <property type="entry name" value="GENERAL STRESS PROTEIN 20U"/>
    <property type="match status" value="1"/>
</dbReference>
<dbReference type="InterPro" id="IPR012347">
    <property type="entry name" value="Ferritin-like"/>
</dbReference>
<evidence type="ECO:0000313" key="5">
    <source>
        <dbReference type="Proteomes" id="UP000282028"/>
    </source>
</evidence>
<dbReference type="Proteomes" id="UP000282028">
    <property type="component" value="Unassembled WGS sequence"/>
</dbReference>
<evidence type="ECO:0000259" key="3">
    <source>
        <dbReference type="Pfam" id="PF00210"/>
    </source>
</evidence>
<dbReference type="EMBL" id="RHHR01000039">
    <property type="protein sequence ID" value="RNB69390.1"/>
    <property type="molecule type" value="Genomic_DNA"/>
</dbReference>
<proteinExistence type="inferred from homology"/>
<dbReference type="Gene3D" id="1.20.1260.10">
    <property type="match status" value="1"/>
</dbReference>
<dbReference type="OrthoDB" id="9797023at2"/>
<evidence type="ECO:0000256" key="2">
    <source>
        <dbReference type="RuleBase" id="RU003875"/>
    </source>
</evidence>
<dbReference type="GO" id="GO:0016722">
    <property type="term" value="F:oxidoreductase activity, acting on metal ions"/>
    <property type="evidence" value="ECO:0007669"/>
    <property type="project" value="InterPro"/>
</dbReference>
<dbReference type="InterPro" id="IPR008331">
    <property type="entry name" value="Ferritin_DPS_dom"/>
</dbReference>
<dbReference type="InterPro" id="IPR023188">
    <property type="entry name" value="DPS_DNA-bd_CS"/>
</dbReference>
<dbReference type="InterPro" id="IPR009078">
    <property type="entry name" value="Ferritin-like_SF"/>
</dbReference>
<dbReference type="PIRSF" id="PIRSF005900">
    <property type="entry name" value="Dps"/>
    <property type="match status" value="1"/>
</dbReference>
<reference evidence="4 5" key="1">
    <citation type="submission" date="2018-10" db="EMBL/GenBank/DDBJ databases">
        <title>Phylogenomics of Brevibacillus.</title>
        <authorList>
            <person name="Dunlap C."/>
        </authorList>
    </citation>
    <scope>NUCLEOTIDE SEQUENCE [LARGE SCALE GENOMIC DNA]</scope>
    <source>
        <strain evidence="4 5">JCM 12215</strain>
    </source>
</reference>
<dbReference type="InterPro" id="IPR002177">
    <property type="entry name" value="DPS_DNA-bd"/>
</dbReference>
<evidence type="ECO:0000256" key="1">
    <source>
        <dbReference type="ARBA" id="ARBA00009497"/>
    </source>
</evidence>
<gene>
    <name evidence="4" type="ORF">EDM52_19220</name>
</gene>
<keyword evidence="5" id="KW-1185">Reference proteome</keyword>
<dbReference type="SUPFAM" id="SSF47240">
    <property type="entry name" value="Ferritin-like"/>
    <property type="match status" value="1"/>
</dbReference>
<name>A0A3M8C160_9BACL</name>
<dbReference type="PRINTS" id="PR01346">
    <property type="entry name" value="HELNAPAPROT"/>
</dbReference>
<dbReference type="PROSITE" id="PS00819">
    <property type="entry name" value="DPS_2"/>
    <property type="match status" value="1"/>
</dbReference>
<dbReference type="PROSITE" id="PS00818">
    <property type="entry name" value="DPS_1"/>
    <property type="match status" value="1"/>
</dbReference>
<comment type="caution">
    <text evidence="4">The sequence shown here is derived from an EMBL/GenBank/DDBJ whole genome shotgun (WGS) entry which is preliminary data.</text>
</comment>
<feature type="domain" description="Ferritin/DPS" evidence="3">
    <location>
        <begin position="7"/>
        <end position="145"/>
    </location>
</feature>
<dbReference type="GO" id="GO:0008199">
    <property type="term" value="F:ferric iron binding"/>
    <property type="evidence" value="ECO:0007669"/>
    <property type="project" value="InterPro"/>
</dbReference>
<accession>A0A3M8C160</accession>
<dbReference type="AlphaFoldDB" id="A0A3M8C160"/>
<dbReference type="RefSeq" id="WP_122910565.1">
    <property type="nucleotide sequence ID" value="NZ_CBCSBE010000025.1"/>
</dbReference>
<protein>
    <submittedName>
        <fullName evidence="4">DNA starvation/stationary phase protection protein</fullName>
    </submittedName>
</protein>
<comment type="similarity">
    <text evidence="1 2">Belongs to the Dps family.</text>
</comment>
<organism evidence="4 5">
    <name type="scientific">Brevibacillus invocatus</name>
    <dbReference type="NCBI Taxonomy" id="173959"/>
    <lineage>
        <taxon>Bacteria</taxon>
        <taxon>Bacillati</taxon>
        <taxon>Bacillota</taxon>
        <taxon>Bacilli</taxon>
        <taxon>Bacillales</taxon>
        <taxon>Paenibacillaceae</taxon>
        <taxon>Brevibacillus</taxon>
    </lineage>
</organism>
<dbReference type="Pfam" id="PF00210">
    <property type="entry name" value="Ferritin"/>
    <property type="match status" value="1"/>
</dbReference>
<dbReference type="CDD" id="cd01043">
    <property type="entry name" value="DPS"/>
    <property type="match status" value="1"/>
</dbReference>
<dbReference type="PANTHER" id="PTHR42932:SF1">
    <property type="entry name" value="GENERAL STRESS PROTEIN 20U"/>
    <property type="match status" value="1"/>
</dbReference>